<dbReference type="InterPro" id="IPR008193">
    <property type="entry name" value="RNA_pol_Rpb11_13-16kDa_CS"/>
</dbReference>
<dbReference type="PANTHER" id="PTHR13946">
    <property type="entry name" value="DNA-DIRECTED RNA POLYMERASE I,II,III"/>
    <property type="match status" value="1"/>
</dbReference>
<reference evidence="11 12" key="1">
    <citation type="journal article" date="2015" name="Genome Biol.">
        <title>Comparative genomics of Steinernema reveals deeply conserved gene regulatory networks.</title>
        <authorList>
            <person name="Dillman A.R."/>
            <person name="Macchietto M."/>
            <person name="Porter C.F."/>
            <person name="Rogers A."/>
            <person name="Williams B."/>
            <person name="Antoshechkin I."/>
            <person name="Lee M.M."/>
            <person name="Goodwin Z."/>
            <person name="Lu X."/>
            <person name="Lewis E.E."/>
            <person name="Goodrich-Blair H."/>
            <person name="Stock S.P."/>
            <person name="Adams B.J."/>
            <person name="Sternberg P.W."/>
            <person name="Mortazavi A."/>
        </authorList>
    </citation>
    <scope>NUCLEOTIDE SEQUENCE [LARGE SCALE GENOMIC DNA]</scope>
    <source>
        <strain evidence="11 12">ALL</strain>
    </source>
</reference>
<comment type="caution">
    <text evidence="11">The sequence shown here is derived from an EMBL/GenBank/DDBJ whole genome shotgun (WGS) entry which is preliminary data.</text>
</comment>
<dbReference type="HAMAP" id="MF_00261">
    <property type="entry name" value="RNApol_arch_Rpo11"/>
    <property type="match status" value="1"/>
</dbReference>
<evidence type="ECO:0000256" key="5">
    <source>
        <dbReference type="ARBA" id="ARBA00023242"/>
    </source>
</evidence>
<dbReference type="GO" id="GO:0003899">
    <property type="term" value="F:DNA-directed RNA polymerase activity"/>
    <property type="evidence" value="ECO:0007669"/>
    <property type="project" value="InterPro"/>
</dbReference>
<keyword evidence="3" id="KW-0240">DNA-directed RNA polymerase</keyword>
<protein>
    <recommendedName>
        <fullName evidence="8">Probable DNA-directed RNA polymerase II subunit RPB11</fullName>
    </recommendedName>
    <alternativeName>
        <fullName evidence="9">DNA-directed RNA polymerase II subunit J</fullName>
    </alternativeName>
</protein>
<dbReference type="InterPro" id="IPR022905">
    <property type="entry name" value="Rpo11-like"/>
</dbReference>
<evidence type="ECO:0000256" key="4">
    <source>
        <dbReference type="ARBA" id="ARBA00023163"/>
    </source>
</evidence>
<dbReference type="PROSITE" id="PS01154">
    <property type="entry name" value="RNA_POL_L_13KD"/>
    <property type="match status" value="1"/>
</dbReference>
<gene>
    <name evidence="11" type="ORF">L596_016886</name>
</gene>
<dbReference type="STRING" id="34508.A0A4V6XWA3"/>
<evidence type="ECO:0000256" key="6">
    <source>
        <dbReference type="ARBA" id="ARBA00025149"/>
    </source>
</evidence>
<dbReference type="FunFam" id="3.30.1360.10:FF:000003">
    <property type="entry name" value="DNA-directed RNA polymerase II subunit RPB11"/>
    <property type="match status" value="1"/>
</dbReference>
<keyword evidence="12" id="KW-1185">Reference proteome</keyword>
<dbReference type="CDD" id="cd06926">
    <property type="entry name" value="RNAP_II_RPB11"/>
    <property type="match status" value="1"/>
</dbReference>
<dbReference type="AlphaFoldDB" id="A0A4V6XWA3"/>
<organism evidence="11 12">
    <name type="scientific">Steinernema carpocapsae</name>
    <name type="common">Entomopathogenic nematode</name>
    <dbReference type="NCBI Taxonomy" id="34508"/>
    <lineage>
        <taxon>Eukaryota</taxon>
        <taxon>Metazoa</taxon>
        <taxon>Ecdysozoa</taxon>
        <taxon>Nematoda</taxon>
        <taxon>Chromadorea</taxon>
        <taxon>Rhabditida</taxon>
        <taxon>Tylenchina</taxon>
        <taxon>Panagrolaimomorpha</taxon>
        <taxon>Strongyloidoidea</taxon>
        <taxon>Steinernematidae</taxon>
        <taxon>Steinernema</taxon>
    </lineage>
</organism>
<sequence>MSNAPNAFECFRLEEDEKKITFEKCTKVPNAVIFTINKEDHTLGNVLKHQLLKDPQVLFAGYRNPHPLDHKILLRVQTTPETTPFDVLNGAITDLFSELSLFEERFNEAVRDRRTP</sequence>
<dbReference type="GO" id="GO:0006366">
    <property type="term" value="P:transcription by RNA polymerase II"/>
    <property type="evidence" value="ECO:0007669"/>
    <property type="project" value="InterPro"/>
</dbReference>
<evidence type="ECO:0000256" key="3">
    <source>
        <dbReference type="ARBA" id="ARBA00022478"/>
    </source>
</evidence>
<dbReference type="InterPro" id="IPR037685">
    <property type="entry name" value="RBP11"/>
</dbReference>
<evidence type="ECO:0000313" key="11">
    <source>
        <dbReference type="EMBL" id="TKR83265.1"/>
    </source>
</evidence>
<dbReference type="SUPFAM" id="SSF55257">
    <property type="entry name" value="RBP11-like subunits of RNA polymerase"/>
    <property type="match status" value="1"/>
</dbReference>
<dbReference type="GO" id="GO:0046983">
    <property type="term" value="F:protein dimerization activity"/>
    <property type="evidence" value="ECO:0007669"/>
    <property type="project" value="InterPro"/>
</dbReference>
<evidence type="ECO:0000256" key="9">
    <source>
        <dbReference type="ARBA" id="ARBA00081587"/>
    </source>
</evidence>
<evidence type="ECO:0000256" key="7">
    <source>
        <dbReference type="ARBA" id="ARBA00025751"/>
    </source>
</evidence>
<dbReference type="GO" id="GO:0005665">
    <property type="term" value="C:RNA polymerase II, core complex"/>
    <property type="evidence" value="ECO:0007669"/>
    <property type="project" value="InterPro"/>
</dbReference>
<dbReference type="OrthoDB" id="10248581at2759"/>
<comment type="function">
    <text evidence="6">DNA-dependent RNA polymerase catalyzes the transcription of DNA into RNA using the four ribonucleoside triphosphates as substrates. Component of RNA polymerase II which synthesizes mRNA precursors and many functional non-coding RNAs. Pol II is the central component of the basal RNA polymerase II transcription machinery. It is composed of mobile elements that move relative to each other. RPB11 is part of the core element with the central large cleft.</text>
</comment>
<dbReference type="Proteomes" id="UP000298663">
    <property type="component" value="Unassembled WGS sequence"/>
</dbReference>
<reference evidence="11 12" key="2">
    <citation type="journal article" date="2019" name="G3 (Bethesda)">
        <title>Hybrid Assembly of the Genome of the Entomopathogenic Nematode Steinernema carpocapsae Identifies the X-Chromosome.</title>
        <authorList>
            <person name="Serra L."/>
            <person name="Macchietto M."/>
            <person name="Macias-Munoz A."/>
            <person name="McGill C.J."/>
            <person name="Rodriguez I.M."/>
            <person name="Rodriguez B."/>
            <person name="Murad R."/>
            <person name="Mortazavi A."/>
        </authorList>
    </citation>
    <scope>NUCLEOTIDE SEQUENCE [LARGE SCALE GENOMIC DNA]</scope>
    <source>
        <strain evidence="11 12">ALL</strain>
    </source>
</reference>
<keyword evidence="4" id="KW-0804">Transcription</keyword>
<keyword evidence="5" id="KW-0539">Nucleus</keyword>
<comment type="subunit">
    <text evidence="2">Component of the RNA polymerase II (Pol II) complex consisting of 12 subunits.</text>
</comment>
<dbReference type="InterPro" id="IPR036603">
    <property type="entry name" value="RBP11-like"/>
</dbReference>
<dbReference type="PANTHER" id="PTHR13946:SF16">
    <property type="entry name" value="DNA-DIRECTED RNA POLYMERASE II SUBUNIT RPB11"/>
    <property type="match status" value="1"/>
</dbReference>
<comment type="subcellular location">
    <subcellularLocation>
        <location evidence="1">Nucleus</location>
    </subcellularLocation>
</comment>
<evidence type="ECO:0000259" key="10">
    <source>
        <dbReference type="Pfam" id="PF13656"/>
    </source>
</evidence>
<feature type="domain" description="DNA-directed RNA polymerase RBP11-like dimerisation" evidence="10">
    <location>
        <begin position="32"/>
        <end position="104"/>
    </location>
</feature>
<dbReference type="InterPro" id="IPR009025">
    <property type="entry name" value="RBP11-like_dimer"/>
</dbReference>
<dbReference type="EMBL" id="AZBU02000004">
    <property type="protein sequence ID" value="TKR83265.1"/>
    <property type="molecule type" value="Genomic_DNA"/>
</dbReference>
<evidence type="ECO:0000256" key="1">
    <source>
        <dbReference type="ARBA" id="ARBA00004123"/>
    </source>
</evidence>
<evidence type="ECO:0000256" key="8">
    <source>
        <dbReference type="ARBA" id="ARBA00069461"/>
    </source>
</evidence>
<dbReference type="Pfam" id="PF13656">
    <property type="entry name" value="RNA_pol_L_2"/>
    <property type="match status" value="1"/>
</dbReference>
<proteinExistence type="inferred from homology"/>
<dbReference type="GO" id="GO:0003677">
    <property type="term" value="F:DNA binding"/>
    <property type="evidence" value="ECO:0007669"/>
    <property type="project" value="InterPro"/>
</dbReference>
<evidence type="ECO:0000313" key="12">
    <source>
        <dbReference type="Proteomes" id="UP000298663"/>
    </source>
</evidence>
<accession>A0A4V6XWA3</accession>
<comment type="similarity">
    <text evidence="7">Belongs to the archaeal Rpo11/eukaryotic RPB11/RPC19 RNA polymerase subunit family.</text>
</comment>
<dbReference type="Gene3D" id="3.30.1360.10">
    <property type="entry name" value="RNA polymerase, RBP11-like subunit"/>
    <property type="match status" value="1"/>
</dbReference>
<evidence type="ECO:0000256" key="2">
    <source>
        <dbReference type="ARBA" id="ARBA00011730"/>
    </source>
</evidence>
<name>A0A4V6XWA3_STECR</name>